<dbReference type="Proteomes" id="UP000001075">
    <property type="component" value="Unassembled WGS sequence"/>
</dbReference>
<dbReference type="AlphaFoldDB" id="G3IB95"/>
<protein>
    <submittedName>
        <fullName evidence="1">Uncharacterized protein</fullName>
    </submittedName>
</protein>
<name>G3IB95_CRIGR</name>
<evidence type="ECO:0000313" key="1">
    <source>
        <dbReference type="EMBL" id="EGW01919.1"/>
    </source>
</evidence>
<evidence type="ECO:0000313" key="2">
    <source>
        <dbReference type="Proteomes" id="UP000001075"/>
    </source>
</evidence>
<sequence length="83" mass="9191">MKNSNGLCFLKESKVLHGQINSPKKLFRASGLSSLLPQLKWRREGEEVAGPVGQLLEKLAQESNLSLDNISKKKRGRHCSAGF</sequence>
<proteinExistence type="predicted"/>
<dbReference type="InParanoid" id="G3IB95"/>
<accession>G3IB95</accession>
<gene>
    <name evidence="1" type="ORF">I79_020914</name>
</gene>
<dbReference type="EMBL" id="JH001805">
    <property type="protein sequence ID" value="EGW01919.1"/>
    <property type="molecule type" value="Genomic_DNA"/>
</dbReference>
<reference evidence="2" key="1">
    <citation type="journal article" date="2011" name="Nat. Biotechnol.">
        <title>The genomic sequence of the Chinese hamster ovary (CHO)-K1 cell line.</title>
        <authorList>
            <person name="Xu X."/>
            <person name="Nagarajan H."/>
            <person name="Lewis N.E."/>
            <person name="Pan S."/>
            <person name="Cai Z."/>
            <person name="Liu X."/>
            <person name="Chen W."/>
            <person name="Xie M."/>
            <person name="Wang W."/>
            <person name="Hammond S."/>
            <person name="Andersen M.R."/>
            <person name="Neff N."/>
            <person name="Passarelli B."/>
            <person name="Koh W."/>
            <person name="Fan H.C."/>
            <person name="Wang J."/>
            <person name="Gui Y."/>
            <person name="Lee K.H."/>
            <person name="Betenbaugh M.J."/>
            <person name="Quake S.R."/>
            <person name="Famili I."/>
            <person name="Palsson B.O."/>
            <person name="Wang J."/>
        </authorList>
    </citation>
    <scope>NUCLEOTIDE SEQUENCE [LARGE SCALE GENOMIC DNA]</scope>
    <source>
        <strain evidence="2">CHO K1 cell line</strain>
    </source>
</reference>
<organism evidence="1 2">
    <name type="scientific">Cricetulus griseus</name>
    <name type="common">Chinese hamster</name>
    <name type="synonym">Cricetulus barabensis griseus</name>
    <dbReference type="NCBI Taxonomy" id="10029"/>
    <lineage>
        <taxon>Eukaryota</taxon>
        <taxon>Metazoa</taxon>
        <taxon>Chordata</taxon>
        <taxon>Craniata</taxon>
        <taxon>Vertebrata</taxon>
        <taxon>Euteleostomi</taxon>
        <taxon>Mammalia</taxon>
        <taxon>Eutheria</taxon>
        <taxon>Euarchontoglires</taxon>
        <taxon>Glires</taxon>
        <taxon>Rodentia</taxon>
        <taxon>Myomorpha</taxon>
        <taxon>Muroidea</taxon>
        <taxon>Cricetidae</taxon>
        <taxon>Cricetinae</taxon>
        <taxon>Cricetulus</taxon>
    </lineage>
</organism>